<keyword evidence="1" id="KW-0472">Membrane</keyword>
<proteinExistence type="predicted"/>
<feature type="domain" description="Organic solvent tolerance-like N-terminal" evidence="2">
    <location>
        <begin position="36"/>
        <end position="193"/>
    </location>
</feature>
<sequence length="382" mass="43352">MDKILKIPDAQIPGLYRYWFFIFFLGATLAGHSQEKKRIDILNADYLDQNKNIVDNAQRLIGNVEISHNDVLMWCDSAYYYVGTNKIDAFGNVHIDQGDSIHLYARNVFYDGDISFAQAKGNVKLVKQGSTLYTDTLDYKMDENIGYYDDSGKIVDSTKTLSSQYGRYFVNLDIIDFFVDVEVVSDDFTLYSDTLKYNTVTGKIFIIGPTTIKDSVNTLYAEDGWYDSNTGYAELLKNPVVTNDRQTLKADIIKYNRQDGNGLAYGDITITDNENQLVIKGRNASYNDNMELATISDSALLILYSDKDSLYLHADTLMTIPDTVDDEKIIKAYMGVKFYRTDIQGACDSLVYFSKDSTAQMFSSPILWSGIRQMTADYIEMK</sequence>
<dbReference type="AlphaFoldDB" id="A0A3B0U4F7"/>
<evidence type="ECO:0000256" key="1">
    <source>
        <dbReference type="SAM" id="Phobius"/>
    </source>
</evidence>
<accession>A0A3B0U4F7</accession>
<organism evidence="3">
    <name type="scientific">hydrothermal vent metagenome</name>
    <dbReference type="NCBI Taxonomy" id="652676"/>
    <lineage>
        <taxon>unclassified sequences</taxon>
        <taxon>metagenomes</taxon>
        <taxon>ecological metagenomes</taxon>
    </lineage>
</organism>
<reference evidence="3" key="1">
    <citation type="submission" date="2018-06" db="EMBL/GenBank/DDBJ databases">
        <authorList>
            <person name="Zhirakovskaya E."/>
        </authorList>
    </citation>
    <scope>NUCLEOTIDE SEQUENCE</scope>
</reference>
<evidence type="ECO:0000259" key="2">
    <source>
        <dbReference type="Pfam" id="PF13100"/>
    </source>
</evidence>
<feature type="domain" description="Organic solvent tolerance-like N-terminal" evidence="2">
    <location>
        <begin position="218"/>
        <end position="294"/>
    </location>
</feature>
<feature type="transmembrane region" description="Helical" evidence="1">
    <location>
        <begin position="15"/>
        <end position="32"/>
    </location>
</feature>
<name>A0A3B0U4F7_9ZZZZ</name>
<dbReference type="Pfam" id="PF13100">
    <property type="entry name" value="OstA_2"/>
    <property type="match status" value="2"/>
</dbReference>
<keyword evidence="1" id="KW-0812">Transmembrane</keyword>
<feature type="non-terminal residue" evidence="3">
    <location>
        <position position="382"/>
    </location>
</feature>
<gene>
    <name evidence="3" type="ORF">MNBD_BACTEROID01-201</name>
</gene>
<protein>
    <recommendedName>
        <fullName evidence="2">Organic solvent tolerance-like N-terminal domain-containing protein</fullName>
    </recommendedName>
</protein>
<dbReference type="InterPro" id="IPR005653">
    <property type="entry name" value="OstA-like_N"/>
</dbReference>
<dbReference type="Gene3D" id="2.60.450.10">
    <property type="entry name" value="Lipopolysaccharide (LPS) transport protein A like domain"/>
    <property type="match status" value="3"/>
</dbReference>
<dbReference type="EMBL" id="UOEP01000097">
    <property type="protein sequence ID" value="VAW19339.1"/>
    <property type="molecule type" value="Genomic_DNA"/>
</dbReference>
<keyword evidence="1" id="KW-1133">Transmembrane helix</keyword>
<evidence type="ECO:0000313" key="3">
    <source>
        <dbReference type="EMBL" id="VAW19339.1"/>
    </source>
</evidence>